<dbReference type="Proteomes" id="UP000293823">
    <property type="component" value="Unassembled WGS sequence"/>
</dbReference>
<evidence type="ECO:0000313" key="2">
    <source>
        <dbReference type="EMBL" id="RYO21849.1"/>
    </source>
</evidence>
<evidence type="ECO:0000256" key="1">
    <source>
        <dbReference type="SAM" id="MobiDB-lite"/>
    </source>
</evidence>
<evidence type="ECO:0000313" key="3">
    <source>
        <dbReference type="Proteomes" id="UP000293823"/>
    </source>
</evidence>
<keyword evidence="3" id="KW-1185">Reference proteome</keyword>
<name>A0A4Q4PW62_9PLEO</name>
<accession>A0A4Q4PW62</accession>
<dbReference type="AlphaFoldDB" id="A0A4Q4PW62"/>
<gene>
    <name evidence="2" type="ORF">AA0113_g12786</name>
</gene>
<protein>
    <submittedName>
        <fullName evidence="2">Uncharacterized protein</fullName>
    </submittedName>
</protein>
<proteinExistence type="predicted"/>
<sequence>MAAVTGSLAHRHAAFILSVTMCANIDRAQKAKNRRTLPEPRPSIAIGLKNAG</sequence>
<dbReference type="EMBL" id="PEJP01000144">
    <property type="protein sequence ID" value="RYO21849.1"/>
    <property type="molecule type" value="Genomic_DNA"/>
</dbReference>
<comment type="caution">
    <text evidence="2">The sequence shown here is derived from an EMBL/GenBank/DDBJ whole genome shotgun (WGS) entry which is preliminary data.</text>
</comment>
<feature type="region of interest" description="Disordered" evidence="1">
    <location>
        <begin position="32"/>
        <end position="52"/>
    </location>
</feature>
<organism evidence="2 3">
    <name type="scientific">Alternaria arborescens</name>
    <dbReference type="NCBI Taxonomy" id="156630"/>
    <lineage>
        <taxon>Eukaryota</taxon>
        <taxon>Fungi</taxon>
        <taxon>Dikarya</taxon>
        <taxon>Ascomycota</taxon>
        <taxon>Pezizomycotina</taxon>
        <taxon>Dothideomycetes</taxon>
        <taxon>Pleosporomycetidae</taxon>
        <taxon>Pleosporales</taxon>
        <taxon>Pleosporineae</taxon>
        <taxon>Pleosporaceae</taxon>
        <taxon>Alternaria</taxon>
        <taxon>Alternaria sect. Alternaria</taxon>
    </lineage>
</organism>
<reference evidence="3" key="1">
    <citation type="journal article" date="2019" name="bioRxiv">
        <title>Genomics, evolutionary history and diagnostics of the Alternaria alternata species group including apple and Asian pear pathotypes.</title>
        <authorList>
            <person name="Armitage A.D."/>
            <person name="Cockerton H.M."/>
            <person name="Sreenivasaprasad S."/>
            <person name="Woodhall J.W."/>
            <person name="Lane C.R."/>
            <person name="Harrison R.J."/>
            <person name="Clarkson J.P."/>
        </authorList>
    </citation>
    <scope>NUCLEOTIDE SEQUENCE [LARGE SCALE GENOMIC DNA]</scope>
    <source>
        <strain evidence="3">RGR 97.0016</strain>
    </source>
</reference>